<dbReference type="InterPro" id="IPR015655">
    <property type="entry name" value="PP2C"/>
</dbReference>
<dbReference type="Gene3D" id="3.60.40.10">
    <property type="entry name" value="PPM-type phosphatase domain"/>
    <property type="match status" value="1"/>
</dbReference>
<protein>
    <recommendedName>
        <fullName evidence="7">PPM-type phosphatase domain-containing protein</fullName>
    </recommendedName>
</protein>
<dbReference type="InterPro" id="IPR000222">
    <property type="entry name" value="PP2C_BS"/>
</dbReference>
<dbReference type="PANTHER" id="PTHR47992">
    <property type="entry name" value="PROTEIN PHOSPHATASE"/>
    <property type="match status" value="1"/>
</dbReference>
<evidence type="ECO:0000313" key="8">
    <source>
        <dbReference type="EMBL" id="CAJ1966310.1"/>
    </source>
</evidence>
<dbReference type="PROSITE" id="PS01032">
    <property type="entry name" value="PPM_1"/>
    <property type="match status" value="1"/>
</dbReference>
<comment type="caution">
    <text evidence="8">The sequence shown here is derived from an EMBL/GenBank/DDBJ whole genome shotgun (WGS) entry which is preliminary data.</text>
</comment>
<dbReference type="PROSITE" id="PS51746">
    <property type="entry name" value="PPM_2"/>
    <property type="match status" value="1"/>
</dbReference>
<dbReference type="GO" id="GO:0016020">
    <property type="term" value="C:membrane"/>
    <property type="evidence" value="ECO:0007669"/>
    <property type="project" value="UniProtKB-SubCell"/>
</dbReference>
<dbReference type="InterPro" id="IPR001932">
    <property type="entry name" value="PPM-type_phosphatase-like_dom"/>
</dbReference>
<dbReference type="Pfam" id="PF00481">
    <property type="entry name" value="PP2C"/>
    <property type="match status" value="1"/>
</dbReference>
<evidence type="ECO:0000313" key="9">
    <source>
        <dbReference type="Proteomes" id="UP001295423"/>
    </source>
</evidence>
<dbReference type="InterPro" id="IPR036457">
    <property type="entry name" value="PPM-type-like_dom_sf"/>
</dbReference>
<dbReference type="GO" id="GO:0004722">
    <property type="term" value="F:protein serine/threonine phosphatase activity"/>
    <property type="evidence" value="ECO:0007669"/>
    <property type="project" value="InterPro"/>
</dbReference>
<organism evidence="8 9">
    <name type="scientific">Cylindrotheca closterium</name>
    <dbReference type="NCBI Taxonomy" id="2856"/>
    <lineage>
        <taxon>Eukaryota</taxon>
        <taxon>Sar</taxon>
        <taxon>Stramenopiles</taxon>
        <taxon>Ochrophyta</taxon>
        <taxon>Bacillariophyta</taxon>
        <taxon>Bacillariophyceae</taxon>
        <taxon>Bacillariophycidae</taxon>
        <taxon>Bacillariales</taxon>
        <taxon>Bacillariaceae</taxon>
        <taxon>Cylindrotheca</taxon>
    </lineage>
</organism>
<dbReference type="CDD" id="cd00143">
    <property type="entry name" value="PP2Cc"/>
    <property type="match status" value="1"/>
</dbReference>
<reference evidence="8" key="1">
    <citation type="submission" date="2023-08" db="EMBL/GenBank/DDBJ databases">
        <authorList>
            <person name="Audoor S."/>
            <person name="Bilcke G."/>
        </authorList>
    </citation>
    <scope>NUCLEOTIDE SEQUENCE</scope>
</reference>
<comment type="subcellular location">
    <subcellularLocation>
        <location evidence="1">Membrane</location>
        <topology evidence="1">Peripheral membrane protein</topology>
    </subcellularLocation>
</comment>
<dbReference type="SMART" id="SM00332">
    <property type="entry name" value="PP2Cc"/>
    <property type="match status" value="1"/>
</dbReference>
<keyword evidence="9" id="KW-1185">Reference proteome</keyword>
<feature type="region of interest" description="Disordered" evidence="6">
    <location>
        <begin position="154"/>
        <end position="205"/>
    </location>
</feature>
<evidence type="ECO:0000256" key="2">
    <source>
        <dbReference type="ARBA" id="ARBA00022723"/>
    </source>
</evidence>
<dbReference type="AlphaFoldDB" id="A0AAD2JN58"/>
<feature type="region of interest" description="Disordered" evidence="6">
    <location>
        <begin position="80"/>
        <end position="122"/>
    </location>
</feature>
<feature type="domain" description="PPM-type phosphatase" evidence="7">
    <location>
        <begin position="231"/>
        <end position="511"/>
    </location>
</feature>
<gene>
    <name evidence="8" type="ORF">CYCCA115_LOCUS21894</name>
</gene>
<name>A0AAD2JN58_9STRA</name>
<keyword evidence="4 5" id="KW-0904">Protein phosphatase</keyword>
<keyword evidence="2" id="KW-0479">Metal-binding</keyword>
<evidence type="ECO:0000256" key="3">
    <source>
        <dbReference type="ARBA" id="ARBA00022801"/>
    </source>
</evidence>
<keyword evidence="3 5" id="KW-0378">Hydrolase</keyword>
<accession>A0AAD2JN58</accession>
<dbReference type="GO" id="GO:0046872">
    <property type="term" value="F:metal ion binding"/>
    <property type="evidence" value="ECO:0007669"/>
    <property type="project" value="UniProtKB-KW"/>
</dbReference>
<dbReference type="EMBL" id="CAKOGP040002270">
    <property type="protein sequence ID" value="CAJ1966310.1"/>
    <property type="molecule type" value="Genomic_DNA"/>
</dbReference>
<feature type="region of interest" description="Disordered" evidence="6">
    <location>
        <begin position="1"/>
        <end position="68"/>
    </location>
</feature>
<evidence type="ECO:0000256" key="6">
    <source>
        <dbReference type="SAM" id="MobiDB-lite"/>
    </source>
</evidence>
<evidence type="ECO:0000256" key="4">
    <source>
        <dbReference type="ARBA" id="ARBA00022912"/>
    </source>
</evidence>
<feature type="compositionally biased region" description="Basic and acidic residues" evidence="6">
    <location>
        <begin position="7"/>
        <end position="21"/>
    </location>
</feature>
<proteinExistence type="inferred from homology"/>
<dbReference type="SUPFAM" id="SSF81606">
    <property type="entry name" value="PP2C-like"/>
    <property type="match status" value="1"/>
</dbReference>
<evidence type="ECO:0000256" key="5">
    <source>
        <dbReference type="RuleBase" id="RU003465"/>
    </source>
</evidence>
<evidence type="ECO:0000256" key="1">
    <source>
        <dbReference type="ARBA" id="ARBA00004170"/>
    </source>
</evidence>
<evidence type="ECO:0000259" key="7">
    <source>
        <dbReference type="PROSITE" id="PS51746"/>
    </source>
</evidence>
<comment type="similarity">
    <text evidence="5">Belongs to the PP2C family.</text>
</comment>
<dbReference type="Proteomes" id="UP001295423">
    <property type="component" value="Unassembled WGS sequence"/>
</dbReference>
<sequence>MVGTNTAREHGVIEDSAEGKGHSFRKRKLSLTNLREHGDAKKMQPTLPTIKYASNGSHEPHGKQETTVGDQFEQKKAQHLAVDDGRAHSFRKRRLSLTQNREESSLDDDPSSPSQNHLLDRSALSIDSSMTLTKGVQAKKESLISRIVHAPELLAHPPSSPIHDASDNRLYEQSSRPKPQSLLDATGDESLPTWKKRHTRHQNEDERKLPFPRDIVGTFSCHGIEPLYEDDYSLEEKEGSDHMKHTTAAKINQDRGGVAFPYGNCPRTALFAVYDGHGQGGELVSQFALHEIQSRLEKHDDFTNNIKKAFQETFLSVDESLKKEILIEALYAGTTACVALLRENKLVLSNAGDSRAVLAKKSNDSWTAVDLTKDQNPDLPEEMARIQKMGGFVTPPPEPGLSARVWLDEDCTQIGLAMARSLGDHAVKPIGVIAEPVVTIHDVRPEDDFVILATDGVWEFISSDEAVQLVARNLASGATKACQALIEAAATKWHDEEGDYRDDITALVVRLRHLWASN</sequence>